<comment type="similarity">
    <text evidence="1">Belongs to the HpcH/HpaI aldolase family.</text>
</comment>
<dbReference type="Proteomes" id="UP000189818">
    <property type="component" value="Unassembled WGS sequence"/>
</dbReference>
<dbReference type="InterPro" id="IPR040442">
    <property type="entry name" value="Pyrv_kinase-like_dom_sf"/>
</dbReference>
<organism evidence="5 6">
    <name type="scientific">Rhizorhabdus histidinilytica</name>
    <dbReference type="NCBI Taxonomy" id="439228"/>
    <lineage>
        <taxon>Bacteria</taxon>
        <taxon>Pseudomonadati</taxon>
        <taxon>Pseudomonadota</taxon>
        <taxon>Alphaproteobacteria</taxon>
        <taxon>Sphingomonadales</taxon>
        <taxon>Sphingomonadaceae</taxon>
        <taxon>Rhizorhabdus</taxon>
    </lineage>
</organism>
<gene>
    <name evidence="5" type="ORF">SAMN06295920_1233</name>
</gene>
<evidence type="ECO:0000256" key="2">
    <source>
        <dbReference type="ARBA" id="ARBA00022723"/>
    </source>
</evidence>
<dbReference type="GO" id="GO:0005737">
    <property type="term" value="C:cytoplasm"/>
    <property type="evidence" value="ECO:0007669"/>
    <property type="project" value="TreeGrafter"/>
</dbReference>
<name>A0A1T5GXE2_9SPHN</name>
<dbReference type="Pfam" id="PF03328">
    <property type="entry name" value="HpcH_HpaI"/>
    <property type="match status" value="1"/>
</dbReference>
<dbReference type="PANTHER" id="PTHR30502:SF0">
    <property type="entry name" value="PHOSPHOENOLPYRUVATE CARBOXYLASE FAMILY PROTEIN"/>
    <property type="match status" value="1"/>
</dbReference>
<protein>
    <submittedName>
        <fullName evidence="5">4-hydroxy-2-oxoheptanedioate aldolase</fullName>
    </submittedName>
</protein>
<dbReference type="PANTHER" id="PTHR30502">
    <property type="entry name" value="2-KETO-3-DEOXY-L-RHAMNONATE ALDOLASE"/>
    <property type="match status" value="1"/>
</dbReference>
<dbReference type="STRING" id="439228.SAMN06295920_1233"/>
<evidence type="ECO:0000256" key="3">
    <source>
        <dbReference type="ARBA" id="ARBA00023239"/>
    </source>
</evidence>
<dbReference type="InterPro" id="IPR015813">
    <property type="entry name" value="Pyrv/PenolPyrv_kinase-like_dom"/>
</dbReference>
<evidence type="ECO:0000313" key="5">
    <source>
        <dbReference type="EMBL" id="SKC13029.1"/>
    </source>
</evidence>
<evidence type="ECO:0000256" key="1">
    <source>
        <dbReference type="ARBA" id="ARBA00005568"/>
    </source>
</evidence>
<dbReference type="InterPro" id="IPR050251">
    <property type="entry name" value="HpcH-HpaI_aldolase"/>
</dbReference>
<dbReference type="Gene3D" id="3.20.20.60">
    <property type="entry name" value="Phosphoenolpyruvate-binding domains"/>
    <property type="match status" value="1"/>
</dbReference>
<dbReference type="GO" id="GO:0046872">
    <property type="term" value="F:metal ion binding"/>
    <property type="evidence" value="ECO:0007669"/>
    <property type="project" value="UniProtKB-KW"/>
</dbReference>
<dbReference type="EMBL" id="FUYM01000023">
    <property type="protein sequence ID" value="SKC13029.1"/>
    <property type="molecule type" value="Genomic_DNA"/>
</dbReference>
<evidence type="ECO:0000259" key="4">
    <source>
        <dbReference type="Pfam" id="PF03328"/>
    </source>
</evidence>
<sequence length="247" mass="26375">MAPRCAIWLSTPNTAAAEIARDLGYKAAVLDIEHGAFDLAALESFIPFLKAIGLEVLAKVLGPDQVPIQQALDFGADAVIIPHIKGVEHARAVAAFAKFPPLGDRSFAGGRTSSYGGFDQPWVERQDSSTKCYPMIEDAGAFEEIEDILALPTVDGVFLGPSDLSLRRGRGAYQRTEGDFADFGVVAASAAKAGKPWIIPAWSLAEKQFAVENDAGVIVLTMEHSALLNGMRSSLEEVMSFVTEAAH</sequence>
<dbReference type="AlphaFoldDB" id="A0A1T5GXE2"/>
<feature type="domain" description="HpcH/HpaI aldolase/citrate lyase" evidence="4">
    <location>
        <begin position="4"/>
        <end position="181"/>
    </location>
</feature>
<accession>A0A1T5GXE2</accession>
<keyword evidence="6" id="KW-1185">Reference proteome</keyword>
<dbReference type="OrthoDB" id="9802624at2"/>
<proteinExistence type="inferred from homology"/>
<dbReference type="GO" id="GO:0016832">
    <property type="term" value="F:aldehyde-lyase activity"/>
    <property type="evidence" value="ECO:0007669"/>
    <property type="project" value="TreeGrafter"/>
</dbReference>
<reference evidence="6" key="1">
    <citation type="submission" date="2017-02" db="EMBL/GenBank/DDBJ databases">
        <authorList>
            <person name="Varghese N."/>
            <person name="Submissions S."/>
        </authorList>
    </citation>
    <scope>NUCLEOTIDE SEQUENCE [LARGE SCALE GENOMIC DNA]</scope>
    <source>
        <strain evidence="6">UM2</strain>
    </source>
</reference>
<evidence type="ECO:0000313" key="6">
    <source>
        <dbReference type="Proteomes" id="UP000189818"/>
    </source>
</evidence>
<dbReference type="RefSeq" id="WP_079651064.1">
    <property type="nucleotide sequence ID" value="NZ_FUYM01000023.1"/>
</dbReference>
<dbReference type="InterPro" id="IPR005000">
    <property type="entry name" value="Aldolase/citrate-lyase_domain"/>
</dbReference>
<dbReference type="SUPFAM" id="SSF51621">
    <property type="entry name" value="Phosphoenolpyruvate/pyruvate domain"/>
    <property type="match status" value="1"/>
</dbReference>
<keyword evidence="2" id="KW-0479">Metal-binding</keyword>
<keyword evidence="3" id="KW-0456">Lyase</keyword>